<comment type="caution">
    <text evidence="3">The sequence shown here is derived from an EMBL/GenBank/DDBJ whole genome shotgun (WGS) entry which is preliminary data.</text>
</comment>
<feature type="transmembrane region" description="Helical" evidence="1">
    <location>
        <begin position="156"/>
        <end position="176"/>
    </location>
</feature>
<feature type="transmembrane region" description="Helical" evidence="1">
    <location>
        <begin position="98"/>
        <end position="117"/>
    </location>
</feature>
<feature type="domain" description="VanZ-like" evidence="2">
    <location>
        <begin position="54"/>
        <end position="172"/>
    </location>
</feature>
<evidence type="ECO:0000313" key="4">
    <source>
        <dbReference type="Proteomes" id="UP000266915"/>
    </source>
</evidence>
<name>A0A3N2C574_9MICO</name>
<gene>
    <name evidence="3" type="ORF">EDD42_2765</name>
</gene>
<reference evidence="3 4" key="1">
    <citation type="submission" date="2018-11" db="EMBL/GenBank/DDBJ databases">
        <title>Sequencing the genomes of 1000 actinobacteria strains.</title>
        <authorList>
            <person name="Klenk H.-P."/>
        </authorList>
    </citation>
    <scope>NUCLEOTIDE SEQUENCE [LARGE SCALE GENOMIC DNA]</scope>
    <source>
        <strain evidence="3 4">DSM 14012</strain>
    </source>
</reference>
<protein>
    <submittedName>
        <fullName evidence="3">VanZ like protein</fullName>
    </submittedName>
</protein>
<keyword evidence="4" id="KW-1185">Reference proteome</keyword>
<feature type="transmembrane region" description="Helical" evidence="1">
    <location>
        <begin position="47"/>
        <end position="66"/>
    </location>
</feature>
<dbReference type="Pfam" id="PF04892">
    <property type="entry name" value="VanZ"/>
    <property type="match status" value="1"/>
</dbReference>
<evidence type="ECO:0000256" key="1">
    <source>
        <dbReference type="SAM" id="Phobius"/>
    </source>
</evidence>
<accession>A0A3N2C574</accession>
<keyword evidence="1" id="KW-0812">Transmembrane</keyword>
<evidence type="ECO:0000259" key="2">
    <source>
        <dbReference type="Pfam" id="PF04892"/>
    </source>
</evidence>
<dbReference type="AlphaFoldDB" id="A0A3N2C574"/>
<proteinExistence type="predicted"/>
<feature type="transmembrane region" description="Helical" evidence="1">
    <location>
        <begin position="124"/>
        <end position="144"/>
    </location>
</feature>
<keyword evidence="1" id="KW-1133">Transmembrane helix</keyword>
<dbReference type="InterPro" id="IPR006976">
    <property type="entry name" value="VanZ-like"/>
</dbReference>
<dbReference type="Proteomes" id="UP000266915">
    <property type="component" value="Unassembled WGS sequence"/>
</dbReference>
<dbReference type="EMBL" id="RKHL01000001">
    <property type="protein sequence ID" value="ROR82671.1"/>
    <property type="molecule type" value="Genomic_DNA"/>
</dbReference>
<evidence type="ECO:0000313" key="3">
    <source>
        <dbReference type="EMBL" id="ROR82671.1"/>
    </source>
</evidence>
<sequence>MHAPFQGWTAHATTGLTAAHGLRLRGAVSTLVDRFGAAPQMTRTPRIVIGILLLLCLCVMLGIAFWPTPVDADGRTTLLAILDRLQAAGAPAWFDYRFVESAANVVLFIPLGALLALELPLRLWWIAPLTTTLFSVAIELGQTLLPERVATIADVYANATGGLLGATIVLVVRLLVTGHGRPRPT</sequence>
<organism evidence="3 4">
    <name type="scientific">Plantibacter flavus</name>
    <dbReference type="NCBI Taxonomy" id="150123"/>
    <lineage>
        <taxon>Bacteria</taxon>
        <taxon>Bacillati</taxon>
        <taxon>Actinomycetota</taxon>
        <taxon>Actinomycetes</taxon>
        <taxon>Micrococcales</taxon>
        <taxon>Microbacteriaceae</taxon>
        <taxon>Plantibacter</taxon>
    </lineage>
</organism>
<keyword evidence="1" id="KW-0472">Membrane</keyword>